<dbReference type="Proteomes" id="UP000479190">
    <property type="component" value="Unassembled WGS sequence"/>
</dbReference>
<organism evidence="7 8">
    <name type="scientific">Trichogramma brassicae</name>
    <dbReference type="NCBI Taxonomy" id="86971"/>
    <lineage>
        <taxon>Eukaryota</taxon>
        <taxon>Metazoa</taxon>
        <taxon>Ecdysozoa</taxon>
        <taxon>Arthropoda</taxon>
        <taxon>Hexapoda</taxon>
        <taxon>Insecta</taxon>
        <taxon>Pterygota</taxon>
        <taxon>Neoptera</taxon>
        <taxon>Endopterygota</taxon>
        <taxon>Hymenoptera</taxon>
        <taxon>Apocrita</taxon>
        <taxon>Proctotrupomorpha</taxon>
        <taxon>Chalcidoidea</taxon>
        <taxon>Trichogrammatidae</taxon>
        <taxon>Trichogramma</taxon>
    </lineage>
</organism>
<comment type="similarity">
    <text evidence="1 6">Belongs to the eukaryotic ribosomal protein eL38 family.</text>
</comment>
<dbReference type="InterPro" id="IPR038464">
    <property type="entry name" value="Ribosomal_eL38_sf"/>
</dbReference>
<dbReference type="AlphaFoldDB" id="A0A6H5IY82"/>
<dbReference type="FunFam" id="3.30.720.90:FF:000001">
    <property type="entry name" value="60S ribosomal protein L38"/>
    <property type="match status" value="1"/>
</dbReference>
<evidence type="ECO:0000256" key="2">
    <source>
        <dbReference type="ARBA" id="ARBA00022980"/>
    </source>
</evidence>
<dbReference type="EMBL" id="CADCXV010000983">
    <property type="protein sequence ID" value="CAB0039901.1"/>
    <property type="molecule type" value="Genomic_DNA"/>
</dbReference>
<dbReference type="Gene3D" id="3.30.720.90">
    <property type="match status" value="1"/>
</dbReference>
<dbReference type="Pfam" id="PF01781">
    <property type="entry name" value="Ribosomal_L38e"/>
    <property type="match status" value="1"/>
</dbReference>
<gene>
    <name evidence="7" type="ORF">TBRA_LOCUS11639</name>
</gene>
<evidence type="ECO:0000256" key="1">
    <source>
        <dbReference type="ARBA" id="ARBA00007803"/>
    </source>
</evidence>
<dbReference type="OrthoDB" id="10250488at2759"/>
<evidence type="ECO:0000256" key="4">
    <source>
        <dbReference type="ARBA" id="ARBA00035235"/>
    </source>
</evidence>
<dbReference type="PANTHER" id="PTHR10965">
    <property type="entry name" value="60S RIBOSOMAL PROTEIN L38"/>
    <property type="match status" value="1"/>
</dbReference>
<evidence type="ECO:0000256" key="5">
    <source>
        <dbReference type="ARBA" id="ARBA00035338"/>
    </source>
</evidence>
<keyword evidence="2 6" id="KW-0689">Ribosomal protein</keyword>
<dbReference type="GO" id="GO:0022625">
    <property type="term" value="C:cytosolic large ribosomal subunit"/>
    <property type="evidence" value="ECO:0007669"/>
    <property type="project" value="TreeGrafter"/>
</dbReference>
<evidence type="ECO:0000256" key="3">
    <source>
        <dbReference type="ARBA" id="ARBA00023274"/>
    </source>
</evidence>
<keyword evidence="3 6" id="KW-0687">Ribonucleoprotein</keyword>
<keyword evidence="8" id="KW-1185">Reference proteome</keyword>
<name>A0A6H5IY82_9HYME</name>
<reference evidence="7 8" key="1">
    <citation type="submission" date="2020-02" db="EMBL/GenBank/DDBJ databases">
        <authorList>
            <person name="Ferguson B K."/>
        </authorList>
    </citation>
    <scope>NUCLEOTIDE SEQUENCE [LARGE SCALE GENOMIC DNA]</scope>
</reference>
<dbReference type="PANTHER" id="PTHR10965:SF0">
    <property type="entry name" value="LARGE RIBOSOMAL SUBUNIT PROTEIN EL38"/>
    <property type="match status" value="1"/>
</dbReference>
<dbReference type="GO" id="GO:0022618">
    <property type="term" value="P:protein-RNA complex assembly"/>
    <property type="evidence" value="ECO:0007669"/>
    <property type="project" value="TreeGrafter"/>
</dbReference>
<dbReference type="InterPro" id="IPR002675">
    <property type="entry name" value="Ribosomal_eL38"/>
</dbReference>
<protein>
    <recommendedName>
        <fullName evidence="4">Large ribosomal subunit protein eL38</fullName>
    </recommendedName>
    <alternativeName>
        <fullName evidence="5">60S ribosomal protein L38</fullName>
    </alternativeName>
</protein>
<evidence type="ECO:0000313" key="8">
    <source>
        <dbReference type="Proteomes" id="UP000479190"/>
    </source>
</evidence>
<sequence length="87" mass="10189">MNNVSGLTLKFIKIFNFYLQPKEIKEIKDFLLKARRKDAKSVKIKKNLDNVKFKVRCSRFLYTLVITDKEKAEKLKQSLPPGKLNST</sequence>
<dbReference type="GO" id="GO:0006412">
    <property type="term" value="P:translation"/>
    <property type="evidence" value="ECO:0007669"/>
    <property type="project" value="InterPro"/>
</dbReference>
<evidence type="ECO:0000256" key="6">
    <source>
        <dbReference type="RuleBase" id="RU003445"/>
    </source>
</evidence>
<dbReference type="GO" id="GO:0003735">
    <property type="term" value="F:structural constituent of ribosome"/>
    <property type="evidence" value="ECO:0007669"/>
    <property type="project" value="InterPro"/>
</dbReference>
<evidence type="ECO:0000313" key="7">
    <source>
        <dbReference type="EMBL" id="CAB0039901.1"/>
    </source>
</evidence>
<accession>A0A6H5IY82</accession>
<proteinExistence type="inferred from homology"/>